<dbReference type="Proteomes" id="UP000789759">
    <property type="component" value="Unassembled WGS sequence"/>
</dbReference>
<dbReference type="OrthoDB" id="2454564at2759"/>
<dbReference type="EMBL" id="CAJVQA010057841">
    <property type="protein sequence ID" value="CAG8826739.1"/>
    <property type="molecule type" value="Genomic_DNA"/>
</dbReference>
<evidence type="ECO:0000313" key="2">
    <source>
        <dbReference type="Proteomes" id="UP000789759"/>
    </source>
</evidence>
<sequence>GPSFFEKDAREIFIKAKVYKIIRSLYKEITMEIDTQSDVT</sequence>
<organism evidence="1 2">
    <name type="scientific">Cetraspora pellucida</name>
    <dbReference type="NCBI Taxonomy" id="1433469"/>
    <lineage>
        <taxon>Eukaryota</taxon>
        <taxon>Fungi</taxon>
        <taxon>Fungi incertae sedis</taxon>
        <taxon>Mucoromycota</taxon>
        <taxon>Glomeromycotina</taxon>
        <taxon>Glomeromycetes</taxon>
        <taxon>Diversisporales</taxon>
        <taxon>Gigasporaceae</taxon>
        <taxon>Cetraspora</taxon>
    </lineage>
</organism>
<dbReference type="AlphaFoldDB" id="A0A9N9KER5"/>
<proteinExistence type="predicted"/>
<evidence type="ECO:0000313" key="1">
    <source>
        <dbReference type="EMBL" id="CAG8826739.1"/>
    </source>
</evidence>
<keyword evidence="2" id="KW-1185">Reference proteome</keyword>
<reference evidence="1" key="1">
    <citation type="submission" date="2021-06" db="EMBL/GenBank/DDBJ databases">
        <authorList>
            <person name="Kallberg Y."/>
            <person name="Tangrot J."/>
            <person name="Rosling A."/>
        </authorList>
    </citation>
    <scope>NUCLEOTIDE SEQUENCE</scope>
    <source>
        <strain evidence="1">FL966</strain>
    </source>
</reference>
<feature type="non-terminal residue" evidence="1">
    <location>
        <position position="1"/>
    </location>
</feature>
<gene>
    <name evidence="1" type="ORF">CPELLU_LOCUS20242</name>
</gene>
<comment type="caution">
    <text evidence="1">The sequence shown here is derived from an EMBL/GenBank/DDBJ whole genome shotgun (WGS) entry which is preliminary data.</text>
</comment>
<accession>A0A9N9KER5</accession>
<name>A0A9N9KER5_9GLOM</name>
<protein>
    <submittedName>
        <fullName evidence="1">17867_t:CDS:1</fullName>
    </submittedName>
</protein>